<dbReference type="EMBL" id="CAJVPY010005060">
    <property type="protein sequence ID" value="CAG8634507.1"/>
    <property type="molecule type" value="Genomic_DNA"/>
</dbReference>
<protein>
    <submittedName>
        <fullName evidence="1">4193_t:CDS:1</fullName>
    </submittedName>
</protein>
<name>A0A9N9DFN3_9GLOM</name>
<comment type="caution">
    <text evidence="1">The sequence shown here is derived from an EMBL/GenBank/DDBJ whole genome shotgun (WGS) entry which is preliminary data.</text>
</comment>
<evidence type="ECO:0000313" key="2">
    <source>
        <dbReference type="Proteomes" id="UP000789405"/>
    </source>
</evidence>
<feature type="non-terminal residue" evidence="1">
    <location>
        <position position="229"/>
    </location>
</feature>
<gene>
    <name evidence="1" type="ORF">DERYTH_LOCUS9322</name>
</gene>
<sequence>HNIATLNFEDLCCLIDLQIQNFEENIVLGGASLLNLPDQTTTTQITCSEYSSYINNQAEKQFTKAIASTQLKTCLPFLTEHHCISHHLALASKDAAKQTPYFEIYDETVQQLYSYFSRSYSQLHSLQMIQNSLDKPNLDILQAMHLKVGQKTAQQLYNDIDQDFLIATHFLADILSQLHCLSLIFQADYVSVSKVTIQVNAVIESITIDFISEANIQPTFGTILLRYMN</sequence>
<dbReference type="PANTHER" id="PTHR46880">
    <property type="entry name" value="RAS-ASSOCIATING DOMAIN-CONTAINING PROTEIN"/>
    <property type="match status" value="1"/>
</dbReference>
<evidence type="ECO:0000313" key="1">
    <source>
        <dbReference type="EMBL" id="CAG8634507.1"/>
    </source>
</evidence>
<dbReference type="Proteomes" id="UP000789405">
    <property type="component" value="Unassembled WGS sequence"/>
</dbReference>
<dbReference type="PANTHER" id="PTHR46880:SF5">
    <property type="entry name" value="DUF4371 DOMAIN-CONTAINING PROTEIN"/>
    <property type="match status" value="1"/>
</dbReference>
<dbReference type="OrthoDB" id="2438948at2759"/>
<accession>A0A9N9DFN3</accession>
<reference evidence="1" key="1">
    <citation type="submission" date="2021-06" db="EMBL/GenBank/DDBJ databases">
        <authorList>
            <person name="Kallberg Y."/>
            <person name="Tangrot J."/>
            <person name="Rosling A."/>
        </authorList>
    </citation>
    <scope>NUCLEOTIDE SEQUENCE</scope>
    <source>
        <strain evidence="1">MA453B</strain>
    </source>
</reference>
<organism evidence="1 2">
    <name type="scientific">Dentiscutata erythropus</name>
    <dbReference type="NCBI Taxonomy" id="1348616"/>
    <lineage>
        <taxon>Eukaryota</taxon>
        <taxon>Fungi</taxon>
        <taxon>Fungi incertae sedis</taxon>
        <taxon>Mucoromycota</taxon>
        <taxon>Glomeromycotina</taxon>
        <taxon>Glomeromycetes</taxon>
        <taxon>Diversisporales</taxon>
        <taxon>Gigasporaceae</taxon>
        <taxon>Dentiscutata</taxon>
    </lineage>
</organism>
<keyword evidence="2" id="KW-1185">Reference proteome</keyword>
<dbReference type="AlphaFoldDB" id="A0A9N9DFN3"/>
<proteinExistence type="predicted"/>